<evidence type="ECO:0000313" key="2">
    <source>
        <dbReference type="EMBL" id="KAF9136615.1"/>
    </source>
</evidence>
<dbReference type="Proteomes" id="UP000748756">
    <property type="component" value="Unassembled WGS sequence"/>
</dbReference>
<evidence type="ECO:0000313" key="3">
    <source>
        <dbReference type="Proteomes" id="UP000748756"/>
    </source>
</evidence>
<feature type="compositionally biased region" description="Polar residues" evidence="1">
    <location>
        <begin position="1"/>
        <end position="11"/>
    </location>
</feature>
<protein>
    <submittedName>
        <fullName evidence="2">Uncharacterized protein</fullName>
    </submittedName>
</protein>
<dbReference type="EMBL" id="JAAAUQ010001648">
    <property type="protein sequence ID" value="KAF9136615.1"/>
    <property type="molecule type" value="Genomic_DNA"/>
</dbReference>
<comment type="caution">
    <text evidence="2">The sequence shown here is derived from an EMBL/GenBank/DDBJ whole genome shotgun (WGS) entry which is preliminary data.</text>
</comment>
<evidence type="ECO:0000256" key="1">
    <source>
        <dbReference type="SAM" id="MobiDB-lite"/>
    </source>
</evidence>
<accession>A0A9P5RPN8</accession>
<keyword evidence="3" id="KW-1185">Reference proteome</keyword>
<dbReference type="AlphaFoldDB" id="A0A9P5RPN8"/>
<proteinExistence type="predicted"/>
<dbReference type="OrthoDB" id="2447978at2759"/>
<feature type="compositionally biased region" description="Low complexity" evidence="1">
    <location>
        <begin position="12"/>
        <end position="24"/>
    </location>
</feature>
<organism evidence="2 3">
    <name type="scientific">Linnemannia schmuckeri</name>
    <dbReference type="NCBI Taxonomy" id="64567"/>
    <lineage>
        <taxon>Eukaryota</taxon>
        <taxon>Fungi</taxon>
        <taxon>Fungi incertae sedis</taxon>
        <taxon>Mucoromycota</taxon>
        <taxon>Mortierellomycotina</taxon>
        <taxon>Mortierellomycetes</taxon>
        <taxon>Mortierellales</taxon>
        <taxon>Mortierellaceae</taxon>
        <taxon>Linnemannia</taxon>
    </lineage>
</organism>
<feature type="non-terminal residue" evidence="2">
    <location>
        <position position="128"/>
    </location>
</feature>
<feature type="region of interest" description="Disordered" evidence="1">
    <location>
        <begin position="1"/>
        <end position="57"/>
    </location>
</feature>
<gene>
    <name evidence="2" type="ORF">BG015_003069</name>
</gene>
<sequence>MNEKTNTTIQVDSLPSPTSTLTAPLPDPAVPGLRKVASDKNGAKGSTEKKKAADVEEEDDEFGGIQRIFKKGPYSPENTAWLPSRVTLWWLNGFFWRGYKKRVEEDDLYEMLDHDKAKGKEPSLLRAI</sequence>
<reference evidence="2" key="1">
    <citation type="journal article" date="2020" name="Fungal Divers.">
        <title>Resolving the Mortierellaceae phylogeny through synthesis of multi-gene phylogenetics and phylogenomics.</title>
        <authorList>
            <person name="Vandepol N."/>
            <person name="Liber J."/>
            <person name="Desiro A."/>
            <person name="Na H."/>
            <person name="Kennedy M."/>
            <person name="Barry K."/>
            <person name="Grigoriev I.V."/>
            <person name="Miller A.N."/>
            <person name="O'Donnell K."/>
            <person name="Stajich J.E."/>
            <person name="Bonito G."/>
        </authorList>
    </citation>
    <scope>NUCLEOTIDE SEQUENCE</scope>
    <source>
        <strain evidence="2">NRRL 6426</strain>
    </source>
</reference>
<name>A0A9P5RPN8_9FUNG</name>
<feature type="compositionally biased region" description="Basic and acidic residues" evidence="1">
    <location>
        <begin position="36"/>
        <end position="54"/>
    </location>
</feature>